<dbReference type="Pfam" id="PF00004">
    <property type="entry name" value="AAA"/>
    <property type="match status" value="1"/>
</dbReference>
<evidence type="ECO:0000256" key="8">
    <source>
        <dbReference type="SAM" id="Coils"/>
    </source>
</evidence>
<dbReference type="PANTHER" id="PTHR11638">
    <property type="entry name" value="ATP-DEPENDENT CLP PROTEASE"/>
    <property type="match status" value="1"/>
</dbReference>
<dbReference type="Pfam" id="PF02861">
    <property type="entry name" value="Clp_N"/>
    <property type="match status" value="1"/>
</dbReference>
<keyword evidence="5 7" id="KW-0143">Chaperone</keyword>
<dbReference type="Pfam" id="PF17871">
    <property type="entry name" value="AAA_lid_9"/>
    <property type="match status" value="1"/>
</dbReference>
<dbReference type="PROSITE" id="PS00871">
    <property type="entry name" value="CLPAB_2"/>
    <property type="match status" value="1"/>
</dbReference>
<dbReference type="CDD" id="cd00009">
    <property type="entry name" value="AAA"/>
    <property type="match status" value="1"/>
</dbReference>
<evidence type="ECO:0000256" key="7">
    <source>
        <dbReference type="RuleBase" id="RU004432"/>
    </source>
</evidence>
<dbReference type="PANTHER" id="PTHR11638:SF18">
    <property type="entry name" value="HEAT SHOCK PROTEIN 104"/>
    <property type="match status" value="1"/>
</dbReference>
<dbReference type="InterPro" id="IPR036628">
    <property type="entry name" value="Clp_N_dom_sf"/>
</dbReference>
<dbReference type="FunFam" id="3.40.50.300:FF:000120">
    <property type="entry name" value="ATP-dependent chaperone ClpB"/>
    <property type="match status" value="1"/>
</dbReference>
<evidence type="ECO:0000259" key="10">
    <source>
        <dbReference type="PROSITE" id="PS51903"/>
    </source>
</evidence>
<dbReference type="GO" id="GO:0005737">
    <property type="term" value="C:cytoplasm"/>
    <property type="evidence" value="ECO:0007669"/>
    <property type="project" value="TreeGrafter"/>
</dbReference>
<proteinExistence type="inferred from homology"/>
<dbReference type="Pfam" id="PF07724">
    <property type="entry name" value="AAA_2"/>
    <property type="match status" value="1"/>
</dbReference>
<evidence type="ECO:0000256" key="4">
    <source>
        <dbReference type="ARBA" id="ARBA00022840"/>
    </source>
</evidence>
<dbReference type="GO" id="GO:0034605">
    <property type="term" value="P:cellular response to heat"/>
    <property type="evidence" value="ECO:0007669"/>
    <property type="project" value="TreeGrafter"/>
</dbReference>
<dbReference type="CDD" id="cd19499">
    <property type="entry name" value="RecA-like_ClpB_Hsp104-like"/>
    <property type="match status" value="1"/>
</dbReference>
<keyword evidence="3 7" id="KW-0547">Nucleotide-binding</keyword>
<evidence type="ECO:0000313" key="12">
    <source>
        <dbReference type="Proteomes" id="UP000604046"/>
    </source>
</evidence>
<dbReference type="EMBL" id="CAJNDS010002321">
    <property type="protein sequence ID" value="CAE7430380.1"/>
    <property type="molecule type" value="Genomic_DNA"/>
</dbReference>
<feature type="region of interest" description="Disordered" evidence="9">
    <location>
        <begin position="259"/>
        <end position="281"/>
    </location>
</feature>
<dbReference type="SUPFAM" id="SSF81923">
    <property type="entry name" value="Double Clp-N motif"/>
    <property type="match status" value="1"/>
</dbReference>
<dbReference type="InterPro" id="IPR018368">
    <property type="entry name" value="ClpA/B_CS1"/>
</dbReference>
<comment type="similarity">
    <text evidence="1 7">Belongs to the ClpA/ClpB family.</text>
</comment>
<protein>
    <submittedName>
        <fullName evidence="11">ClpB protein</fullName>
    </submittedName>
</protein>
<dbReference type="AlphaFoldDB" id="A0A812RA55"/>
<dbReference type="Gene3D" id="3.40.50.300">
    <property type="entry name" value="P-loop containing nucleotide triphosphate hydrolases"/>
    <property type="match status" value="3"/>
</dbReference>
<feature type="domain" description="Clp R" evidence="10">
    <location>
        <begin position="83"/>
        <end position="238"/>
    </location>
</feature>
<dbReference type="PRINTS" id="PR00300">
    <property type="entry name" value="CLPPROTEASEA"/>
</dbReference>
<dbReference type="InterPro" id="IPR003959">
    <property type="entry name" value="ATPase_AAA_core"/>
</dbReference>
<evidence type="ECO:0000256" key="9">
    <source>
        <dbReference type="SAM" id="MobiDB-lite"/>
    </source>
</evidence>
<reference evidence="11" key="1">
    <citation type="submission" date="2021-02" db="EMBL/GenBank/DDBJ databases">
        <authorList>
            <person name="Dougan E. K."/>
            <person name="Rhodes N."/>
            <person name="Thang M."/>
            <person name="Chan C."/>
        </authorList>
    </citation>
    <scope>NUCLEOTIDE SEQUENCE</scope>
</reference>
<dbReference type="InterPro" id="IPR003593">
    <property type="entry name" value="AAA+_ATPase"/>
</dbReference>
<dbReference type="InterPro" id="IPR004176">
    <property type="entry name" value="Clp_R_N"/>
</dbReference>
<keyword evidence="2 6" id="KW-0677">Repeat</keyword>
<dbReference type="InterPro" id="IPR028299">
    <property type="entry name" value="ClpA/B_CS2"/>
</dbReference>
<keyword evidence="4 7" id="KW-0067">ATP-binding</keyword>
<dbReference type="SMART" id="SM00382">
    <property type="entry name" value="AAA"/>
    <property type="match status" value="2"/>
</dbReference>
<dbReference type="InterPro" id="IPR041546">
    <property type="entry name" value="ClpA/ClpB_AAA_lid"/>
</dbReference>
<evidence type="ECO:0000256" key="3">
    <source>
        <dbReference type="ARBA" id="ARBA00022741"/>
    </source>
</evidence>
<dbReference type="Proteomes" id="UP000604046">
    <property type="component" value="Unassembled WGS sequence"/>
</dbReference>
<dbReference type="SUPFAM" id="SSF52540">
    <property type="entry name" value="P-loop containing nucleoside triphosphate hydrolases"/>
    <property type="match status" value="2"/>
</dbReference>
<evidence type="ECO:0000256" key="1">
    <source>
        <dbReference type="ARBA" id="ARBA00008675"/>
    </source>
</evidence>
<name>A0A812RA55_9DINO</name>
<feature type="coiled-coil region" evidence="8">
    <location>
        <begin position="567"/>
        <end position="659"/>
    </location>
</feature>
<dbReference type="Gene3D" id="1.10.1780.10">
    <property type="entry name" value="Clp, N-terminal domain"/>
    <property type="match status" value="1"/>
</dbReference>
<accession>A0A812RA55</accession>
<dbReference type="PROSITE" id="PS00870">
    <property type="entry name" value="CLPAB_1"/>
    <property type="match status" value="1"/>
</dbReference>
<gene>
    <name evidence="11" type="primary">clpB</name>
    <name evidence="11" type="ORF">SNAT2548_LOCUS23391</name>
</gene>
<dbReference type="GO" id="GO:0005524">
    <property type="term" value="F:ATP binding"/>
    <property type="evidence" value="ECO:0007669"/>
    <property type="project" value="UniProtKB-KW"/>
</dbReference>
<evidence type="ECO:0000313" key="11">
    <source>
        <dbReference type="EMBL" id="CAE7430380.1"/>
    </source>
</evidence>
<evidence type="ECO:0000256" key="2">
    <source>
        <dbReference type="ARBA" id="ARBA00022737"/>
    </source>
</evidence>
<dbReference type="FunFam" id="3.40.50.300:FF:000010">
    <property type="entry name" value="Chaperone clpB 1, putative"/>
    <property type="match status" value="1"/>
</dbReference>
<keyword evidence="8" id="KW-0175">Coiled coil</keyword>
<keyword evidence="12" id="KW-1185">Reference proteome</keyword>
<evidence type="ECO:0000256" key="5">
    <source>
        <dbReference type="ARBA" id="ARBA00023186"/>
    </source>
</evidence>
<evidence type="ECO:0000256" key="6">
    <source>
        <dbReference type="PROSITE-ProRule" id="PRU01251"/>
    </source>
</evidence>
<dbReference type="InterPro" id="IPR050130">
    <property type="entry name" value="ClpA_ClpB"/>
</dbReference>
<organism evidence="11 12">
    <name type="scientific">Symbiodinium natans</name>
    <dbReference type="NCBI Taxonomy" id="878477"/>
    <lineage>
        <taxon>Eukaryota</taxon>
        <taxon>Sar</taxon>
        <taxon>Alveolata</taxon>
        <taxon>Dinophyceae</taxon>
        <taxon>Suessiales</taxon>
        <taxon>Symbiodiniaceae</taxon>
        <taxon>Symbiodinium</taxon>
    </lineage>
</organism>
<dbReference type="FunFam" id="3.40.50.300:FF:000025">
    <property type="entry name" value="ATP-dependent Clp protease subunit"/>
    <property type="match status" value="1"/>
</dbReference>
<dbReference type="GO" id="GO:0016887">
    <property type="term" value="F:ATP hydrolysis activity"/>
    <property type="evidence" value="ECO:0007669"/>
    <property type="project" value="InterPro"/>
</dbReference>
<dbReference type="InterPro" id="IPR001270">
    <property type="entry name" value="ClpA/B"/>
</dbReference>
<dbReference type="InterPro" id="IPR027417">
    <property type="entry name" value="P-loop_NTPase"/>
</dbReference>
<sequence>MDPLSQAFVPALRGPSVAVSREAVVTRVGRSQDGAPSSAPRTSHLAIACLAVPAAKVAGARHARSRRRVARLAAASASSDVPTERERYTDAAWQAMQDAPGFAQQCQSQYVEPEHVFLAALEQPVSTTGGLAARILEKLGVQKPVAVSRIMEWSDKQPKVTSPGGSMGNAAGRSLVTMLLGASFAANKWGDKFISVEHLVFAFCKDRIETGYLHEVWVRELLELIASALCFSIRPRAVRTLALDSDSFQISDVTKPKSKKLSSQFEAPAEPPDGVTSQNPESTYEALELYGTDLTTMAREGRLDPVIGRDEEIRRVIQILARRSKNNPVIIGEPGVGKTAIVEGLARRIVDGDVPQTLQDKQVISLDIGGMVAGAKYRGEFEERLKAVLKEIKEADGKIISFIDEIHTIVGAGASGGAMDASNLLKPLLARGELRCVGATTLDEYRQYIEKDAALERRFQQVLVQEPKVPDAVSILRGLKPRYELHHGVRISDRAVVAAAVLSDRYVTDRFLPDKAIDLMDEASAKVKMEVTSKPAELERLDRKILQLEMERLSVGDDKDSQSVARLNDIEGELERLRSEQGEREEKWQAERESVNSLQDLRQKIEDLERALAEAEREMNLQRAGEIKFGELATAKKQLEEREAEAADTEEDSAELVNERDIQEIVSMQTGIPVEKMSMGDRQRLLNLEDQLHKRLIGQDDAVKALAEAIQRSRYGLADPNRPIASCLFLGPTGVGKTELAKALAEWLFDSEESMIRVDMSEYMEKFAVSRLTGAPPGYVGYEEGGQLTEPVRRRPYCVLLFDEMEKAHPDVFNLLLQILDDGRCTDSQGRTVDFKNTVIIMTSNVGSDAIAELGARTSALMHRAPRAWEVTEAVRAAMADVFRPEFLNRIDETIIFRPLNKKDLREIAKLQLDRVQKRLEDRTGAQAVIKRCCFQSTEFADSF</sequence>
<dbReference type="PROSITE" id="PS51903">
    <property type="entry name" value="CLP_R"/>
    <property type="match status" value="1"/>
</dbReference>
<comment type="caution">
    <text evidence="11">The sequence shown here is derived from an EMBL/GenBank/DDBJ whole genome shotgun (WGS) entry which is preliminary data.</text>
</comment>
<dbReference type="OrthoDB" id="47330at2759"/>